<dbReference type="CDD" id="cd00067">
    <property type="entry name" value="GAL4"/>
    <property type="match status" value="1"/>
</dbReference>
<feature type="domain" description="Zn(2)-C6 fungal-type" evidence="9">
    <location>
        <begin position="19"/>
        <end position="50"/>
    </location>
</feature>
<evidence type="ECO:0000256" key="3">
    <source>
        <dbReference type="ARBA" id="ARBA00022833"/>
    </source>
</evidence>
<organism evidence="10 11">
    <name type="scientific">Aspergillus cristatus</name>
    <name type="common">Chinese Fuzhuan brick tea-fermentation fungus</name>
    <name type="synonym">Eurotium cristatum</name>
    <dbReference type="NCBI Taxonomy" id="573508"/>
    <lineage>
        <taxon>Eukaryota</taxon>
        <taxon>Fungi</taxon>
        <taxon>Dikarya</taxon>
        <taxon>Ascomycota</taxon>
        <taxon>Pezizomycotina</taxon>
        <taxon>Eurotiomycetes</taxon>
        <taxon>Eurotiomycetidae</taxon>
        <taxon>Eurotiales</taxon>
        <taxon>Aspergillaceae</taxon>
        <taxon>Aspergillus</taxon>
        <taxon>Aspergillus subgen. Aspergillus</taxon>
    </lineage>
</organism>
<dbReference type="SMART" id="SM00066">
    <property type="entry name" value="GAL4"/>
    <property type="match status" value="1"/>
</dbReference>
<evidence type="ECO:0000313" key="11">
    <source>
        <dbReference type="Proteomes" id="UP000094569"/>
    </source>
</evidence>
<dbReference type="Pfam" id="PF00172">
    <property type="entry name" value="Zn_clus"/>
    <property type="match status" value="1"/>
</dbReference>
<gene>
    <name evidence="10" type="ORF">SI65_00312</name>
</gene>
<evidence type="ECO:0000256" key="7">
    <source>
        <dbReference type="ARBA" id="ARBA00023242"/>
    </source>
</evidence>
<keyword evidence="7" id="KW-0539">Nucleus</keyword>
<protein>
    <recommendedName>
        <fullName evidence="9">Zn(2)-C6 fungal-type domain-containing protein</fullName>
    </recommendedName>
</protein>
<reference evidence="10 11" key="1">
    <citation type="journal article" date="2016" name="BMC Genomics">
        <title>Comparative genomic and transcriptomic analyses of the Fuzhuan brick tea-fermentation fungus Aspergillus cristatus.</title>
        <authorList>
            <person name="Ge Y."/>
            <person name="Wang Y."/>
            <person name="Liu Y."/>
            <person name="Tan Y."/>
            <person name="Ren X."/>
            <person name="Zhang X."/>
            <person name="Hyde K.D."/>
            <person name="Liu Y."/>
            <person name="Liu Z."/>
        </authorList>
    </citation>
    <scope>NUCLEOTIDE SEQUENCE [LARGE SCALE GENOMIC DNA]</scope>
    <source>
        <strain evidence="10 11">GZAAS20.1005</strain>
    </source>
</reference>
<comment type="subcellular location">
    <subcellularLocation>
        <location evidence="1">Nucleus</location>
    </subcellularLocation>
</comment>
<dbReference type="EMBL" id="JXNT01000001">
    <property type="protein sequence ID" value="ODM22723.1"/>
    <property type="molecule type" value="Genomic_DNA"/>
</dbReference>
<dbReference type="PROSITE" id="PS50048">
    <property type="entry name" value="ZN2_CY6_FUNGAL_2"/>
    <property type="match status" value="1"/>
</dbReference>
<dbReference type="VEuPathDB" id="FungiDB:SI65_00312"/>
<evidence type="ECO:0000259" key="9">
    <source>
        <dbReference type="PROSITE" id="PS50048"/>
    </source>
</evidence>
<name>A0A1E3BP29_ASPCR</name>
<keyword evidence="4" id="KW-0805">Transcription regulation</keyword>
<dbReference type="GO" id="GO:0043565">
    <property type="term" value="F:sequence-specific DNA binding"/>
    <property type="evidence" value="ECO:0007669"/>
    <property type="project" value="TreeGrafter"/>
</dbReference>
<dbReference type="Proteomes" id="UP000094569">
    <property type="component" value="Unassembled WGS sequence"/>
</dbReference>
<evidence type="ECO:0000256" key="4">
    <source>
        <dbReference type="ARBA" id="ARBA00023015"/>
    </source>
</evidence>
<evidence type="ECO:0000256" key="1">
    <source>
        <dbReference type="ARBA" id="ARBA00004123"/>
    </source>
</evidence>
<dbReference type="CDD" id="cd12148">
    <property type="entry name" value="fungal_TF_MHR"/>
    <property type="match status" value="1"/>
</dbReference>
<keyword evidence="6" id="KW-0804">Transcription</keyword>
<dbReference type="GO" id="GO:0000981">
    <property type="term" value="F:DNA-binding transcription factor activity, RNA polymerase II-specific"/>
    <property type="evidence" value="ECO:0007669"/>
    <property type="project" value="InterPro"/>
</dbReference>
<evidence type="ECO:0000256" key="2">
    <source>
        <dbReference type="ARBA" id="ARBA00022723"/>
    </source>
</evidence>
<dbReference type="STRING" id="573508.A0A1E3BP29"/>
<evidence type="ECO:0000256" key="5">
    <source>
        <dbReference type="ARBA" id="ARBA00023125"/>
    </source>
</evidence>
<comment type="caution">
    <text evidence="10">The sequence shown here is derived from an EMBL/GenBank/DDBJ whole genome shotgun (WGS) entry which is preliminary data.</text>
</comment>
<dbReference type="GO" id="GO:0045944">
    <property type="term" value="P:positive regulation of transcription by RNA polymerase II"/>
    <property type="evidence" value="ECO:0007669"/>
    <property type="project" value="TreeGrafter"/>
</dbReference>
<dbReference type="InterPro" id="IPR001138">
    <property type="entry name" value="Zn2Cys6_DnaBD"/>
</dbReference>
<dbReference type="GO" id="GO:0006351">
    <property type="term" value="P:DNA-templated transcription"/>
    <property type="evidence" value="ECO:0007669"/>
    <property type="project" value="InterPro"/>
</dbReference>
<keyword evidence="11" id="KW-1185">Reference proteome</keyword>
<dbReference type="AlphaFoldDB" id="A0A1E3BP29"/>
<accession>A0A1E3BP29</accession>
<evidence type="ECO:0000256" key="8">
    <source>
        <dbReference type="SAM" id="Coils"/>
    </source>
</evidence>
<dbReference type="PROSITE" id="PS00463">
    <property type="entry name" value="ZN2_CY6_FUNGAL_1"/>
    <property type="match status" value="1"/>
</dbReference>
<dbReference type="SUPFAM" id="SSF57701">
    <property type="entry name" value="Zn2/Cys6 DNA-binding domain"/>
    <property type="match status" value="1"/>
</dbReference>
<feature type="coiled-coil region" evidence="8">
    <location>
        <begin position="65"/>
        <end position="92"/>
    </location>
</feature>
<dbReference type="GO" id="GO:0008270">
    <property type="term" value="F:zinc ion binding"/>
    <property type="evidence" value="ECO:0007669"/>
    <property type="project" value="InterPro"/>
</dbReference>
<proteinExistence type="predicted"/>
<sequence>MSSSFLEHPILKVSRPVAACSRCRTAKIKCDGKLPACSACEKAGKAGSCSGASDEFAKGKERSYVASLEGYCEKLEKEIATLRHRKEHASINEAGVLQESSITAISSTGTVTEAHRREVSDIDDLVGDFGYLSVNATSRDFRGITSTMSFSNLLLSVAVVDSLPNISSPPLLPRHEATPLLQFYFDNIYTQLPFFVERSLWTSIDSIYEPGGRFAKPFDHFLVRMVLAIASATMSYHSDDKNQQRSLALVVGALEYAEDVLQPGSIVGIQAILLLAQYSLANPMRFRSWYLVGMAVRLIVDLGLHQDPPEEVVSNRDRLDLCRRVFHCTYCLDRGISSALGRTFSFSDASINVSLPTPTTSLGSSLTEQSHLFQRSSEPGLYLVKIRQIMSTAYQEMYFSGREPSQQPLPLIWARCSQAQEWFDRAPTNVPYHFPVLYRLEALYTTIIILSPSHRCPIVCDFNKVMLFDRCMDYISQLHQALENPNMLPCMTFLDIQRAYQVGRRFVDLLSQDYDIVLRPSAPAPPPVPPGSADPPFLGNEGRTNCPARAIRCLTYTQNLLRYSARKWAMYAFLQQYEQAAAPVRKWLTQPSVVYLSPGSGAFMAGPPTTVTPSAGGVHYPGFNYGPF</sequence>
<evidence type="ECO:0000256" key="6">
    <source>
        <dbReference type="ARBA" id="ARBA00023163"/>
    </source>
</evidence>
<evidence type="ECO:0000313" key="10">
    <source>
        <dbReference type="EMBL" id="ODM22723.1"/>
    </source>
</evidence>
<dbReference type="SMART" id="SM00906">
    <property type="entry name" value="Fungal_trans"/>
    <property type="match status" value="1"/>
</dbReference>
<dbReference type="InterPro" id="IPR036864">
    <property type="entry name" value="Zn2-C6_fun-type_DNA-bd_sf"/>
</dbReference>
<keyword evidence="3" id="KW-0862">Zinc</keyword>
<dbReference type="InterPro" id="IPR007219">
    <property type="entry name" value="XnlR_reg_dom"/>
</dbReference>
<dbReference type="Pfam" id="PF04082">
    <property type="entry name" value="Fungal_trans"/>
    <property type="match status" value="1"/>
</dbReference>
<dbReference type="InterPro" id="IPR052202">
    <property type="entry name" value="Yeast_MetPath_Reg"/>
</dbReference>
<keyword evidence="8" id="KW-0175">Coiled coil</keyword>
<keyword evidence="5" id="KW-0238">DNA-binding</keyword>
<dbReference type="PANTHER" id="PTHR47782:SF2">
    <property type="entry name" value="TRANSCRIPTION FACTOR, PUTATIVE (AFU_ORTHOLOGUE AFUA_4G12570)-RELATED"/>
    <property type="match status" value="1"/>
</dbReference>
<dbReference type="Gene3D" id="4.10.240.10">
    <property type="entry name" value="Zn(2)-C6 fungal-type DNA-binding domain"/>
    <property type="match status" value="1"/>
</dbReference>
<dbReference type="PANTHER" id="PTHR47782">
    <property type="entry name" value="ZN(II)2CYS6 TRANSCRIPTION FACTOR (EUROFUNG)-RELATED"/>
    <property type="match status" value="1"/>
</dbReference>
<keyword evidence="2" id="KW-0479">Metal-binding</keyword>
<dbReference type="GO" id="GO:0005634">
    <property type="term" value="C:nucleus"/>
    <property type="evidence" value="ECO:0007669"/>
    <property type="project" value="UniProtKB-SubCell"/>
</dbReference>
<dbReference type="OrthoDB" id="5319458at2759"/>